<keyword evidence="5 10" id="KW-0812">Transmembrane</keyword>
<evidence type="ECO:0000256" key="1">
    <source>
        <dbReference type="ARBA" id="ARBA00004429"/>
    </source>
</evidence>
<evidence type="ECO:0000256" key="5">
    <source>
        <dbReference type="ARBA" id="ARBA00022692"/>
    </source>
</evidence>
<feature type="transmembrane region" description="Helical" evidence="10">
    <location>
        <begin position="317"/>
        <end position="339"/>
    </location>
</feature>
<evidence type="ECO:0000256" key="4">
    <source>
        <dbReference type="ARBA" id="ARBA00022475"/>
    </source>
</evidence>
<feature type="transmembrane region" description="Helical" evidence="10">
    <location>
        <begin position="124"/>
        <end position="142"/>
    </location>
</feature>
<feature type="transmembrane region" description="Helical" evidence="10">
    <location>
        <begin position="271"/>
        <end position="296"/>
    </location>
</feature>
<dbReference type="NCBIfam" id="TIGR00797">
    <property type="entry name" value="matE"/>
    <property type="match status" value="1"/>
</dbReference>
<comment type="subcellular location">
    <subcellularLocation>
        <location evidence="1">Cell inner membrane</location>
        <topology evidence="1">Multi-pass membrane protein</topology>
    </subcellularLocation>
</comment>
<evidence type="ECO:0000256" key="7">
    <source>
        <dbReference type="ARBA" id="ARBA00023065"/>
    </source>
</evidence>
<comment type="caution">
    <text evidence="11">The sequence shown here is derived from an EMBL/GenBank/DDBJ whole genome shotgun (WGS) entry which is preliminary data.</text>
</comment>
<dbReference type="EMBL" id="JABFCS010000001">
    <property type="protein sequence ID" value="NNU43249.1"/>
    <property type="molecule type" value="Genomic_DNA"/>
</dbReference>
<reference evidence="11 12" key="1">
    <citation type="submission" date="2020-05" db="EMBL/GenBank/DDBJ databases">
        <authorList>
            <person name="Khan S.A."/>
            <person name="Jeon C.O."/>
            <person name="Chun B.H."/>
        </authorList>
    </citation>
    <scope>NUCLEOTIDE SEQUENCE [LARGE SCALE GENOMIC DNA]</scope>
    <source>
        <strain evidence="11 12">B156</strain>
    </source>
</reference>
<feature type="transmembrane region" description="Helical" evidence="10">
    <location>
        <begin position="181"/>
        <end position="207"/>
    </location>
</feature>
<evidence type="ECO:0000256" key="8">
    <source>
        <dbReference type="ARBA" id="ARBA00023136"/>
    </source>
</evidence>
<keyword evidence="2" id="KW-0813">Transport</keyword>
<dbReference type="PANTHER" id="PTHR43298">
    <property type="entry name" value="MULTIDRUG RESISTANCE PROTEIN NORM-RELATED"/>
    <property type="match status" value="1"/>
</dbReference>
<feature type="transmembrane region" description="Helical" evidence="10">
    <location>
        <begin position="12"/>
        <end position="33"/>
    </location>
</feature>
<keyword evidence="7" id="KW-0406">Ion transport</keyword>
<dbReference type="InterPro" id="IPR050222">
    <property type="entry name" value="MATE_MdtK"/>
</dbReference>
<sequence length="447" mass="47549">MSERGVIARHAGTVLAGQLATMAFGITDTVVAGRYSQEALAALSVGAAVYITVFVALMGVLQALLPIWAELHGARRHADVGRSVRQALYLGVLASIAGVFGLLFPNALLQATEVPTALQQDVRQYLGVLALALPPALLFRMYSTLNQSLGKPQLVTWLQLASLVAKVPLTVWFVFGGLGVPAMGAVGCAWATVVVNWVFVGVALWLVRTDALYRPYAIWRPLERPHWATIAQFARLGIPAGLAIMVEVTSFTLMSLFIARQGTLSAAAHQVAANLAAVMYMVPLSIAIATSARVSFWLGAGDTKKARGSIRTGFRMGLSFAVLLACLVLLTRSGIASLYSADPEVAAVAAGLLAIVALYHFGDAIQALCVFVLRSYRVAVAPLVAYCVLLWGVGVVGGYQLAYKGLGGWPAQHSPAAFWLASSFALALLALILPLILWRAVRRFRPA</sequence>
<evidence type="ECO:0000256" key="6">
    <source>
        <dbReference type="ARBA" id="ARBA00022989"/>
    </source>
</evidence>
<dbReference type="GO" id="GO:0006811">
    <property type="term" value="P:monoatomic ion transport"/>
    <property type="evidence" value="ECO:0007669"/>
    <property type="project" value="UniProtKB-KW"/>
</dbReference>
<keyword evidence="3" id="KW-0050">Antiport</keyword>
<dbReference type="InterPro" id="IPR048279">
    <property type="entry name" value="MdtK-like"/>
</dbReference>
<feature type="transmembrane region" description="Helical" evidence="10">
    <location>
        <begin position="39"/>
        <end position="65"/>
    </location>
</feature>
<proteinExistence type="predicted"/>
<keyword evidence="12" id="KW-1185">Reference proteome</keyword>
<feature type="transmembrane region" description="Helical" evidence="10">
    <location>
        <begin position="154"/>
        <end position="175"/>
    </location>
</feature>
<evidence type="ECO:0000256" key="9">
    <source>
        <dbReference type="ARBA" id="ARBA00031636"/>
    </source>
</evidence>
<evidence type="ECO:0000256" key="3">
    <source>
        <dbReference type="ARBA" id="ARBA00022449"/>
    </source>
</evidence>
<evidence type="ECO:0000313" key="11">
    <source>
        <dbReference type="EMBL" id="NNU43249.1"/>
    </source>
</evidence>
<feature type="transmembrane region" description="Helical" evidence="10">
    <location>
        <begin position="236"/>
        <end position="259"/>
    </location>
</feature>
<dbReference type="GO" id="GO:0005886">
    <property type="term" value="C:plasma membrane"/>
    <property type="evidence" value="ECO:0007669"/>
    <property type="project" value="UniProtKB-SubCell"/>
</dbReference>
<protein>
    <recommendedName>
        <fullName evidence="9">Multidrug-efflux transporter</fullName>
    </recommendedName>
</protein>
<dbReference type="AlphaFoldDB" id="A0A849KNA3"/>
<dbReference type="InterPro" id="IPR002528">
    <property type="entry name" value="MATE_fam"/>
</dbReference>
<feature type="transmembrane region" description="Helical" evidence="10">
    <location>
        <begin position="416"/>
        <end position="438"/>
    </location>
</feature>
<dbReference type="PIRSF" id="PIRSF006603">
    <property type="entry name" value="DinF"/>
    <property type="match status" value="1"/>
</dbReference>
<dbReference type="GO" id="GO:0042910">
    <property type="term" value="F:xenobiotic transmembrane transporter activity"/>
    <property type="evidence" value="ECO:0007669"/>
    <property type="project" value="InterPro"/>
</dbReference>
<dbReference type="PANTHER" id="PTHR43298:SF2">
    <property type="entry name" value="FMN_FAD EXPORTER YEEO-RELATED"/>
    <property type="match status" value="1"/>
</dbReference>
<name>A0A849KNA3_9BURK</name>
<accession>A0A849KNA3</accession>
<dbReference type="GO" id="GO:0015297">
    <property type="term" value="F:antiporter activity"/>
    <property type="evidence" value="ECO:0007669"/>
    <property type="project" value="UniProtKB-KW"/>
</dbReference>
<keyword evidence="6 10" id="KW-1133">Transmembrane helix</keyword>
<dbReference type="Pfam" id="PF01554">
    <property type="entry name" value="MatE"/>
    <property type="match status" value="2"/>
</dbReference>
<evidence type="ECO:0000256" key="2">
    <source>
        <dbReference type="ARBA" id="ARBA00022448"/>
    </source>
</evidence>
<reference evidence="11 12" key="2">
    <citation type="submission" date="2020-06" db="EMBL/GenBank/DDBJ databases">
        <title>Ramlibacter rhizophilus sp. nov., isolated from rhizosphere soil of national flower Mugunghwa from South Korea.</title>
        <authorList>
            <person name="Zheng-Fei Y."/>
            <person name="Huan T."/>
        </authorList>
    </citation>
    <scope>NUCLEOTIDE SEQUENCE [LARGE SCALE GENOMIC DNA]</scope>
    <source>
        <strain evidence="11 12">B156</strain>
    </source>
</reference>
<feature type="transmembrane region" description="Helical" evidence="10">
    <location>
        <begin position="345"/>
        <end position="373"/>
    </location>
</feature>
<evidence type="ECO:0000313" key="12">
    <source>
        <dbReference type="Proteomes" id="UP000552954"/>
    </source>
</evidence>
<organism evidence="11 12">
    <name type="scientific">Ramlibacter montanisoli</name>
    <dbReference type="NCBI Taxonomy" id="2732512"/>
    <lineage>
        <taxon>Bacteria</taxon>
        <taxon>Pseudomonadati</taxon>
        <taxon>Pseudomonadota</taxon>
        <taxon>Betaproteobacteria</taxon>
        <taxon>Burkholderiales</taxon>
        <taxon>Comamonadaceae</taxon>
        <taxon>Ramlibacter</taxon>
    </lineage>
</organism>
<evidence type="ECO:0000256" key="10">
    <source>
        <dbReference type="SAM" id="Phobius"/>
    </source>
</evidence>
<feature type="transmembrane region" description="Helical" evidence="10">
    <location>
        <begin position="380"/>
        <end position="401"/>
    </location>
</feature>
<feature type="transmembrane region" description="Helical" evidence="10">
    <location>
        <begin position="86"/>
        <end position="104"/>
    </location>
</feature>
<gene>
    <name evidence="11" type="ORF">HK415_08880</name>
</gene>
<keyword evidence="4" id="KW-1003">Cell membrane</keyword>
<keyword evidence="8 10" id="KW-0472">Membrane</keyword>
<dbReference type="RefSeq" id="WP_171558275.1">
    <property type="nucleotide sequence ID" value="NZ_JABFCS010000001.1"/>
</dbReference>
<dbReference type="Proteomes" id="UP000552954">
    <property type="component" value="Unassembled WGS sequence"/>
</dbReference>